<dbReference type="RefSeq" id="WP_160114971.1">
    <property type="nucleotide sequence ID" value="NZ_FNVA01000001.1"/>
</dbReference>
<evidence type="ECO:0000313" key="3">
    <source>
        <dbReference type="EMBL" id="SEF61161.1"/>
    </source>
</evidence>
<proteinExistence type="predicted"/>
<protein>
    <submittedName>
        <fullName evidence="3">Parvulin-like peptidyl-prolyl isomerase</fullName>
    </submittedName>
</protein>
<reference evidence="3 4" key="1">
    <citation type="submission" date="2016-10" db="EMBL/GenBank/DDBJ databases">
        <authorList>
            <person name="de Groot N.N."/>
        </authorList>
    </citation>
    <scope>NUCLEOTIDE SEQUENCE [LARGE SCALE GENOMIC DNA]</scope>
    <source>
        <strain evidence="3 4">DSM 22489</strain>
    </source>
</reference>
<dbReference type="SUPFAM" id="SSF109998">
    <property type="entry name" value="Triger factor/SurA peptide-binding domain-like"/>
    <property type="match status" value="1"/>
</dbReference>
<dbReference type="PROSITE" id="PS50198">
    <property type="entry name" value="PPIC_PPIASE_2"/>
    <property type="match status" value="1"/>
</dbReference>
<dbReference type="GO" id="GO:0003755">
    <property type="term" value="F:peptidyl-prolyl cis-trans isomerase activity"/>
    <property type="evidence" value="ECO:0007669"/>
    <property type="project" value="UniProtKB-KW"/>
</dbReference>
<dbReference type="Gene3D" id="3.10.50.40">
    <property type="match status" value="1"/>
</dbReference>
<sequence>MPLIVNGEPVSDEAIAHQLRLLQQTLLPEASLSAADDPRIFAIAEENAVLQVLLRQAAARRHPDISPDDIAAELARRRGTPQSVTCSHSERDAIIRALQIERLMDEIVRTVPRPPAKEVEASYIAQRERFREPETLQVRHIIANVDGVRDEALALATITEAREALDAGEAFHKVADRFSDCAGVGGDLGWIARGEMVEEFDDVVFALKPGTVSETFRTVFGFHIATVLARRAPRQLGLSEVRAQIARELHDDRKQAAVLTYLRGLAAQSEIRRTGVSV</sequence>
<evidence type="ECO:0000256" key="1">
    <source>
        <dbReference type="PROSITE-ProRule" id="PRU00278"/>
    </source>
</evidence>
<name>A0A1H5TGE8_9BACT</name>
<organism evidence="3 4">
    <name type="scientific">Bryocella elongata</name>
    <dbReference type="NCBI Taxonomy" id="863522"/>
    <lineage>
        <taxon>Bacteria</taxon>
        <taxon>Pseudomonadati</taxon>
        <taxon>Acidobacteriota</taxon>
        <taxon>Terriglobia</taxon>
        <taxon>Terriglobales</taxon>
        <taxon>Acidobacteriaceae</taxon>
        <taxon>Bryocella</taxon>
    </lineage>
</organism>
<accession>A0A1H5TGE8</accession>
<dbReference type="InterPro" id="IPR000297">
    <property type="entry name" value="PPIase_PpiC"/>
</dbReference>
<dbReference type="PANTHER" id="PTHR47245">
    <property type="entry name" value="PEPTIDYLPROLYL ISOMERASE"/>
    <property type="match status" value="1"/>
</dbReference>
<keyword evidence="1 3" id="KW-0413">Isomerase</keyword>
<keyword evidence="4" id="KW-1185">Reference proteome</keyword>
<keyword evidence="1" id="KW-0697">Rotamase</keyword>
<evidence type="ECO:0000313" key="4">
    <source>
        <dbReference type="Proteomes" id="UP000236728"/>
    </source>
</evidence>
<dbReference type="Pfam" id="PF00639">
    <property type="entry name" value="Rotamase"/>
    <property type="match status" value="1"/>
</dbReference>
<dbReference type="SUPFAM" id="SSF54534">
    <property type="entry name" value="FKBP-like"/>
    <property type="match status" value="1"/>
</dbReference>
<dbReference type="PANTHER" id="PTHR47245:SF2">
    <property type="entry name" value="PEPTIDYL-PROLYL CIS-TRANS ISOMERASE HP_0175-RELATED"/>
    <property type="match status" value="1"/>
</dbReference>
<gene>
    <name evidence="3" type="ORF">SAMN05421819_0578</name>
</gene>
<dbReference type="EMBL" id="FNVA01000001">
    <property type="protein sequence ID" value="SEF61161.1"/>
    <property type="molecule type" value="Genomic_DNA"/>
</dbReference>
<dbReference type="InterPro" id="IPR046357">
    <property type="entry name" value="PPIase_dom_sf"/>
</dbReference>
<evidence type="ECO:0000259" key="2">
    <source>
        <dbReference type="PROSITE" id="PS50198"/>
    </source>
</evidence>
<dbReference type="InterPro" id="IPR050245">
    <property type="entry name" value="PrsA_foldase"/>
</dbReference>
<dbReference type="InterPro" id="IPR027304">
    <property type="entry name" value="Trigger_fact/SurA_dom_sf"/>
</dbReference>
<dbReference type="OrthoDB" id="14196at2"/>
<dbReference type="Proteomes" id="UP000236728">
    <property type="component" value="Unassembled WGS sequence"/>
</dbReference>
<feature type="domain" description="PpiC" evidence="2">
    <location>
        <begin position="133"/>
        <end position="229"/>
    </location>
</feature>
<dbReference type="AlphaFoldDB" id="A0A1H5TGE8"/>